<feature type="signal peptide" evidence="1">
    <location>
        <begin position="1"/>
        <end position="34"/>
    </location>
</feature>
<keyword evidence="4" id="KW-1185">Reference proteome</keyword>
<protein>
    <submittedName>
        <fullName evidence="3">Soluble aldose sugar dehydrogenase YliI</fullName>
        <ecNumber evidence="3">1.1.5.-</ecNumber>
    </submittedName>
</protein>
<dbReference type="RefSeq" id="WP_145205468.1">
    <property type="nucleotide sequence ID" value="NZ_CP036434.1"/>
</dbReference>
<dbReference type="InterPro" id="IPR013783">
    <property type="entry name" value="Ig-like_fold"/>
</dbReference>
<dbReference type="GO" id="GO:0016491">
    <property type="term" value="F:oxidoreductase activity"/>
    <property type="evidence" value="ECO:0007669"/>
    <property type="project" value="UniProtKB-KW"/>
</dbReference>
<dbReference type="Gene3D" id="2.60.40.10">
    <property type="entry name" value="Immunoglobulins"/>
    <property type="match status" value="1"/>
</dbReference>
<dbReference type="PANTHER" id="PTHR19328:SF13">
    <property type="entry name" value="HIPL1 PROTEIN"/>
    <property type="match status" value="1"/>
</dbReference>
<dbReference type="SUPFAM" id="SSF49313">
    <property type="entry name" value="Cadherin-like"/>
    <property type="match status" value="1"/>
</dbReference>
<feature type="domain" description="Glucose/Sorbosone dehydrogenase" evidence="2">
    <location>
        <begin position="90"/>
        <end position="255"/>
    </location>
</feature>
<dbReference type="SUPFAM" id="SSF50952">
    <property type="entry name" value="Soluble quinoprotein glucose dehydrogenase"/>
    <property type="match status" value="1"/>
</dbReference>
<feature type="domain" description="Glucose/Sorbosone dehydrogenase" evidence="2">
    <location>
        <begin position="280"/>
        <end position="449"/>
    </location>
</feature>
<evidence type="ECO:0000259" key="2">
    <source>
        <dbReference type="Pfam" id="PF07995"/>
    </source>
</evidence>
<evidence type="ECO:0000313" key="3">
    <source>
        <dbReference type="EMBL" id="QDV10020.1"/>
    </source>
</evidence>
<keyword evidence="3" id="KW-0560">Oxidoreductase</keyword>
<dbReference type="EC" id="1.1.5.-" evidence="3"/>
<gene>
    <name evidence="3" type="primary">yliI_5</name>
    <name evidence="3" type="ORF">Poly30_55810</name>
</gene>
<dbReference type="InterPro" id="IPR015919">
    <property type="entry name" value="Cadherin-like_sf"/>
</dbReference>
<evidence type="ECO:0000256" key="1">
    <source>
        <dbReference type="SAM" id="SignalP"/>
    </source>
</evidence>
<feature type="chain" id="PRO_5022165321" evidence="1">
    <location>
        <begin position="35"/>
        <end position="1331"/>
    </location>
</feature>
<dbReference type="Proteomes" id="UP000320390">
    <property type="component" value="Chromosome"/>
</dbReference>
<accession>A0A518F113</accession>
<dbReference type="Pfam" id="PF07995">
    <property type="entry name" value="GSDH"/>
    <property type="match status" value="2"/>
</dbReference>
<dbReference type="InterPro" id="IPR012938">
    <property type="entry name" value="Glc/Sorbosone_DH"/>
</dbReference>
<sequence precursor="true">MNRSLLPTSLVAPSLLPALFFGLLASFLSGLAPAAPQSYGIDAPAPIGGYLGGVFPTEAPGSGDSFTPVPAYPALTFRDPLVYTPEPHTNRIALATRQGVIWTFENDQATTTKTPFLDLTDRCAVVWDGGFLGLAFHPNYGLAGLPSSEYVYVFYCYTPDGNYPTNYANNGFFNCFLRISRFTVPTGTNQADPNSELVMMQHRLYNGSHRSGHLAFGPDGFLYVPIGDQFRYETAQDIVNNLEGGIHRIDVDMDPARSHAPRRTLPLSYSDEWSGVGYWIPNDNPFLDPTGSQFEEYYSVGHRNPHRMTFDQVTGELWVGEVGGGLREEINLIERGGNGGWPFREGFSAGPRSEPASYVGTLTEPVVDFLRSESNAIIGGYVYRGARHPGLYGKYICAGYSQRRIFAIERNPVTGTYTKSVIGSFTPGGAITFGQDHDGEIYIGRQNGNTPLYMLNATNPTPDPPQLLSQLGAFTDLAALTPRAGLIPYDLNAPFWSDAALKSRWIAVPNDGSHNTAAEQIDFDARGGNWDFPAGTVAVKHFELGTDETDPTVKKRLETRFVVHTEDGFYAVTYRWNEEGTDAVLQTSRSQETITIETEDGSRDQVWTYPGRQDCLLCHAPVTGGGLGLRTHQLNRDMTYPGSGVVDNQLRTLAHLGIFGAALQEADIPGLPKAAGLTDESASLELRARSYLDTNCSHCHRADASTRAVFDARLETPLYATDLLFGSVADELDVAGARVIQPRETHRSISLLRASALGGIAMPPIAKSLVDEPGVEVLADWIRNLSPSEHVRLGNDVAAAAAVDGWESNMLVNESDLFTNDTGASASVRVEAFRFFAQNTSAPVTPFVVEVLGNDDFVVRAIGATRLPADYRAGMNALPFGTQSDPDGVPTIDVAPGVVLATGFLDATATGGSSGGGSGPGSVIPFCLCNEADTIWYTGGPTGSDSGRVSLGAPPMPGTNLITNFAREYAYTVDLVVDLPNTAPAFGPLDDVTVAEGEYVRFAVEASDGENDILVYSSETLPEGLEMDPELGEIRGWLGATAEGTYPIDVRASDGRADSNGSFTLNVNPQPFQTIYMSFMNGQLLPGDVQVWDEDIAAFDLATGTWSQYFDGSDVGVREDVRGFHILPSGDLLFSFNQPLVIPGLVGGPNGENVDPHDIVKFVPTTLGSNTTGTWEFHFDGSDVFFLLNASAKIDAITQMPDGRLAFSTRGTCQILDRFFRDEDLIAFSGTLGAATAGTGSKVFDGSAVGLGQVNEDLDAAAIDPSGRLLFSVYTESSVPAGGSAALPLGVGDIGAFTGSLTWNTSGTFSGALSAALAGLDGNNVSALHVQ</sequence>
<dbReference type="Gene3D" id="2.120.10.30">
    <property type="entry name" value="TolB, C-terminal domain"/>
    <property type="match status" value="1"/>
</dbReference>
<proteinExistence type="predicted"/>
<dbReference type="OrthoDB" id="9770043at2"/>
<dbReference type="InterPro" id="IPR011041">
    <property type="entry name" value="Quinoprot_gluc/sorb_DH_b-prop"/>
</dbReference>
<keyword evidence="1" id="KW-0732">Signal</keyword>
<dbReference type="InterPro" id="IPR011042">
    <property type="entry name" value="6-blade_b-propeller_TolB-like"/>
</dbReference>
<organism evidence="3 4">
    <name type="scientific">Saltatorellus ferox</name>
    <dbReference type="NCBI Taxonomy" id="2528018"/>
    <lineage>
        <taxon>Bacteria</taxon>
        <taxon>Pseudomonadati</taxon>
        <taxon>Planctomycetota</taxon>
        <taxon>Planctomycetia</taxon>
        <taxon>Planctomycetia incertae sedis</taxon>
        <taxon>Saltatorellus</taxon>
    </lineage>
</organism>
<dbReference type="PANTHER" id="PTHR19328">
    <property type="entry name" value="HEDGEHOG-INTERACTING PROTEIN"/>
    <property type="match status" value="1"/>
</dbReference>
<reference evidence="3 4" key="1">
    <citation type="submission" date="2019-02" db="EMBL/GenBank/DDBJ databases">
        <title>Deep-cultivation of Planctomycetes and their phenomic and genomic characterization uncovers novel biology.</title>
        <authorList>
            <person name="Wiegand S."/>
            <person name="Jogler M."/>
            <person name="Boedeker C."/>
            <person name="Pinto D."/>
            <person name="Vollmers J."/>
            <person name="Rivas-Marin E."/>
            <person name="Kohn T."/>
            <person name="Peeters S.H."/>
            <person name="Heuer A."/>
            <person name="Rast P."/>
            <person name="Oberbeckmann S."/>
            <person name="Bunk B."/>
            <person name="Jeske O."/>
            <person name="Meyerdierks A."/>
            <person name="Storesund J.E."/>
            <person name="Kallscheuer N."/>
            <person name="Luecker S."/>
            <person name="Lage O.M."/>
            <person name="Pohl T."/>
            <person name="Merkel B.J."/>
            <person name="Hornburger P."/>
            <person name="Mueller R.-W."/>
            <person name="Bruemmer F."/>
            <person name="Labrenz M."/>
            <person name="Spormann A.M."/>
            <person name="Op den Camp H."/>
            <person name="Overmann J."/>
            <person name="Amann R."/>
            <person name="Jetten M.S.M."/>
            <person name="Mascher T."/>
            <person name="Medema M.H."/>
            <person name="Devos D.P."/>
            <person name="Kaster A.-K."/>
            <person name="Ovreas L."/>
            <person name="Rohde M."/>
            <person name="Galperin M.Y."/>
            <person name="Jogler C."/>
        </authorList>
    </citation>
    <scope>NUCLEOTIDE SEQUENCE [LARGE SCALE GENOMIC DNA]</scope>
    <source>
        <strain evidence="3 4">Poly30</strain>
    </source>
</reference>
<dbReference type="GO" id="GO:0005509">
    <property type="term" value="F:calcium ion binding"/>
    <property type="evidence" value="ECO:0007669"/>
    <property type="project" value="InterPro"/>
</dbReference>
<dbReference type="Pfam" id="PF05345">
    <property type="entry name" value="He_PIG"/>
    <property type="match status" value="1"/>
</dbReference>
<evidence type="ECO:0000313" key="4">
    <source>
        <dbReference type="Proteomes" id="UP000320390"/>
    </source>
</evidence>
<dbReference type="GO" id="GO:0016020">
    <property type="term" value="C:membrane"/>
    <property type="evidence" value="ECO:0007669"/>
    <property type="project" value="InterPro"/>
</dbReference>
<name>A0A518F113_9BACT</name>
<dbReference type="EMBL" id="CP036434">
    <property type="protein sequence ID" value="QDV10020.1"/>
    <property type="molecule type" value="Genomic_DNA"/>
</dbReference>